<evidence type="ECO:0008006" key="3">
    <source>
        <dbReference type="Google" id="ProtNLM"/>
    </source>
</evidence>
<gene>
    <name evidence="1" type="ORF">HRG_07555</name>
</gene>
<dbReference type="Pfam" id="PF19086">
    <property type="entry name" value="Terpene_syn_C_2"/>
    <property type="match status" value="1"/>
</dbReference>
<dbReference type="EMBL" id="JAIZPD010000008">
    <property type="protein sequence ID" value="KAH0961477.1"/>
    <property type="molecule type" value="Genomic_DNA"/>
</dbReference>
<dbReference type="Gene3D" id="1.10.600.10">
    <property type="entry name" value="Farnesyl Diphosphate Synthase"/>
    <property type="match status" value="1"/>
</dbReference>
<dbReference type="AlphaFoldDB" id="A0A9P8MUV7"/>
<dbReference type="Proteomes" id="UP000824596">
    <property type="component" value="Unassembled WGS sequence"/>
</dbReference>
<keyword evidence="2" id="KW-1185">Reference proteome</keyword>
<dbReference type="SUPFAM" id="SSF48576">
    <property type="entry name" value="Terpenoid synthases"/>
    <property type="match status" value="1"/>
</dbReference>
<dbReference type="OrthoDB" id="4923834at2759"/>
<protein>
    <recommendedName>
        <fullName evidence="3">Terpene synthase</fullName>
    </recommendedName>
</protein>
<accession>A0A9P8MUV7</accession>
<dbReference type="RefSeq" id="XP_044718990.1">
    <property type="nucleotide sequence ID" value="XM_044866026.1"/>
</dbReference>
<evidence type="ECO:0000313" key="2">
    <source>
        <dbReference type="Proteomes" id="UP000824596"/>
    </source>
</evidence>
<evidence type="ECO:0000313" key="1">
    <source>
        <dbReference type="EMBL" id="KAH0961477.1"/>
    </source>
</evidence>
<dbReference type="InterPro" id="IPR008949">
    <property type="entry name" value="Isoprenoid_synthase_dom_sf"/>
</dbReference>
<proteinExistence type="predicted"/>
<sequence>MAANDELADIEYTAPVLPTQFSSRRHFAYVQLFEYSEKSCARWLYKLAATQEVSRRGAFAACGGSYVAHIYPDGDLERLKIVADMFSAGVFIDDLIDNTTDTAIVSDLVSKYRAIVAGSPIGDARFDSMLRLYTNPCWNREALHILRAEANRYLESTLVLRAIEAEQRKVSVEEYLESRATNVYMGVEYCIIAFAVPALAESLVQISTSRPQVFRRALIYSGTCMGLLADLYKINGEHSEICEYTNIVKILQRQSQVPLSLPHAMDQVVRIFHEYEKRLAAVLEQIALLSPILAKAMEHVHAGTVVWLGTMRGDRYARRMSAASSTQESHTFTTAPNCMGVD</sequence>
<organism evidence="1 2">
    <name type="scientific">Hirsutella rhossiliensis</name>
    <dbReference type="NCBI Taxonomy" id="111463"/>
    <lineage>
        <taxon>Eukaryota</taxon>
        <taxon>Fungi</taxon>
        <taxon>Dikarya</taxon>
        <taxon>Ascomycota</taxon>
        <taxon>Pezizomycotina</taxon>
        <taxon>Sordariomycetes</taxon>
        <taxon>Hypocreomycetidae</taxon>
        <taxon>Hypocreales</taxon>
        <taxon>Ophiocordycipitaceae</taxon>
        <taxon>Hirsutella</taxon>
    </lineage>
</organism>
<dbReference type="GeneID" id="68356684"/>
<name>A0A9P8MUV7_9HYPO</name>
<reference evidence="1" key="1">
    <citation type="submission" date="2021-09" db="EMBL/GenBank/DDBJ databases">
        <title>A high-quality genome of the endoparasitic fungus Hirsutella rhossiliensis with a comparison of Hirsutella genomes reveals transposable elements contributing to genome size variation.</title>
        <authorList>
            <person name="Lin R."/>
            <person name="Jiao Y."/>
            <person name="Sun X."/>
            <person name="Ling J."/>
            <person name="Xie B."/>
            <person name="Cheng X."/>
        </authorList>
    </citation>
    <scope>NUCLEOTIDE SEQUENCE</scope>
    <source>
        <strain evidence="1">HR02</strain>
    </source>
</reference>
<comment type="caution">
    <text evidence="1">The sequence shown here is derived from an EMBL/GenBank/DDBJ whole genome shotgun (WGS) entry which is preliminary data.</text>
</comment>